<sequence length="137" mass="14369">MNRVLPRHEHDRGSSPVQVAIVFPFVILLMLAAVQGFLWAYARNVALTAAREGVSAGRMYEAGASDGAAKAQSAVDALGGNILTGPRISTDGSTPQRIRIRVQGQAISLIPGMSGWDVSATVSGPVERWTTAAQGGR</sequence>
<name>A0A124HDE9_9ACTN</name>
<dbReference type="STRING" id="67386.AQI95_41860"/>
<evidence type="ECO:0000313" key="4">
    <source>
        <dbReference type="Proteomes" id="UP000053127"/>
    </source>
</evidence>
<keyword evidence="1" id="KW-1133">Transmembrane helix</keyword>
<protein>
    <recommendedName>
        <fullName evidence="2">TadE-like domain-containing protein</fullName>
    </recommendedName>
</protein>
<accession>A0A124HDE9</accession>
<dbReference type="OrthoDB" id="4220102at2"/>
<dbReference type="RefSeq" id="WP_079071932.1">
    <property type="nucleotide sequence ID" value="NZ_KQ948238.1"/>
</dbReference>
<dbReference type="AlphaFoldDB" id="A0A124HDE9"/>
<feature type="transmembrane region" description="Helical" evidence="1">
    <location>
        <begin position="20"/>
        <end position="42"/>
    </location>
</feature>
<dbReference type="Pfam" id="PF07811">
    <property type="entry name" value="TadE"/>
    <property type="match status" value="1"/>
</dbReference>
<keyword evidence="4" id="KW-1185">Reference proteome</keyword>
<comment type="caution">
    <text evidence="3">The sequence shown here is derived from an EMBL/GenBank/DDBJ whole genome shotgun (WGS) entry which is preliminary data.</text>
</comment>
<organism evidence="3 4">
    <name type="scientific">Streptomyces yokosukanensis</name>
    <dbReference type="NCBI Taxonomy" id="67386"/>
    <lineage>
        <taxon>Bacteria</taxon>
        <taxon>Bacillati</taxon>
        <taxon>Actinomycetota</taxon>
        <taxon>Actinomycetes</taxon>
        <taxon>Kitasatosporales</taxon>
        <taxon>Streptomycetaceae</taxon>
        <taxon>Streptomyces</taxon>
    </lineage>
</organism>
<keyword evidence="1" id="KW-0472">Membrane</keyword>
<evidence type="ECO:0000313" key="3">
    <source>
        <dbReference type="EMBL" id="KUM97368.1"/>
    </source>
</evidence>
<reference evidence="3 4" key="1">
    <citation type="submission" date="2015-10" db="EMBL/GenBank/DDBJ databases">
        <title>Draft genome sequence of Streptomyces yokosukanensis DSM 40224, type strain for the species Streptomyces yokosukanensis.</title>
        <authorList>
            <person name="Ruckert C."/>
            <person name="Winkler A."/>
            <person name="Kalinowski J."/>
            <person name="Kampfer P."/>
            <person name="Glaeser S."/>
        </authorList>
    </citation>
    <scope>NUCLEOTIDE SEQUENCE [LARGE SCALE GENOMIC DNA]</scope>
    <source>
        <strain evidence="3 4">DSM 40224</strain>
    </source>
</reference>
<keyword evidence="1" id="KW-0812">Transmembrane</keyword>
<dbReference type="InterPro" id="IPR012495">
    <property type="entry name" value="TadE-like_dom"/>
</dbReference>
<feature type="domain" description="TadE-like" evidence="2">
    <location>
        <begin position="13"/>
        <end position="54"/>
    </location>
</feature>
<evidence type="ECO:0000256" key="1">
    <source>
        <dbReference type="SAM" id="Phobius"/>
    </source>
</evidence>
<proteinExistence type="predicted"/>
<dbReference type="Proteomes" id="UP000053127">
    <property type="component" value="Unassembled WGS sequence"/>
</dbReference>
<gene>
    <name evidence="3" type="ORF">AQI95_41860</name>
</gene>
<dbReference type="EMBL" id="LMWN01000084">
    <property type="protein sequence ID" value="KUM97368.1"/>
    <property type="molecule type" value="Genomic_DNA"/>
</dbReference>
<evidence type="ECO:0000259" key="2">
    <source>
        <dbReference type="Pfam" id="PF07811"/>
    </source>
</evidence>